<sequence>MKGCFTLFALLLCLTLQAQTDNSAKRIRNFNLTDNGVALRDFDPVSYFKGRPAKGNDSFKYSYKGITYYFANTENQEEFKKSPDKYEPACGGWDAYSMAVDGQRVKIDPSTYKIVDGKLFLFYNFNGSNNRTKWEKDEKKFARAAHDNWLSKQR</sequence>
<evidence type="ECO:0000256" key="1">
    <source>
        <dbReference type="SAM" id="SignalP"/>
    </source>
</evidence>
<dbReference type="RefSeq" id="WP_254093804.1">
    <property type="nucleotide sequence ID" value="NZ_JAHESC010000067.1"/>
</dbReference>
<feature type="chain" id="PRO_5042858040" evidence="1">
    <location>
        <begin position="19"/>
        <end position="154"/>
    </location>
</feature>
<keyword evidence="3" id="KW-1185">Reference proteome</keyword>
<name>A0AAP2DE84_9BACT</name>
<organism evidence="2 3">
    <name type="scientific">Dawidia soli</name>
    <dbReference type="NCBI Taxonomy" id="2782352"/>
    <lineage>
        <taxon>Bacteria</taxon>
        <taxon>Pseudomonadati</taxon>
        <taxon>Bacteroidota</taxon>
        <taxon>Cytophagia</taxon>
        <taxon>Cytophagales</taxon>
        <taxon>Chryseotaleaceae</taxon>
        <taxon>Dawidia</taxon>
    </lineage>
</organism>
<dbReference type="Proteomes" id="UP001319180">
    <property type="component" value="Unassembled WGS sequence"/>
</dbReference>
<dbReference type="EMBL" id="JAHESC010000067">
    <property type="protein sequence ID" value="MBT1690449.1"/>
    <property type="molecule type" value="Genomic_DNA"/>
</dbReference>
<gene>
    <name evidence="2" type="ORF">KK078_28040</name>
</gene>
<evidence type="ECO:0000313" key="2">
    <source>
        <dbReference type="EMBL" id="MBT1690449.1"/>
    </source>
</evidence>
<protein>
    <submittedName>
        <fullName evidence="2">YHS domain protein</fullName>
    </submittedName>
</protein>
<dbReference type="NCBIfam" id="NF041384">
    <property type="entry name" value="YHS_seleno_dom"/>
    <property type="match status" value="1"/>
</dbReference>
<comment type="caution">
    <text evidence="2">The sequence shown here is derived from an EMBL/GenBank/DDBJ whole genome shotgun (WGS) entry which is preliminary data.</text>
</comment>
<evidence type="ECO:0000313" key="3">
    <source>
        <dbReference type="Proteomes" id="UP001319180"/>
    </source>
</evidence>
<proteinExistence type="predicted"/>
<accession>A0AAP2DE84</accession>
<keyword evidence="1" id="KW-0732">Signal</keyword>
<reference evidence="2 3" key="1">
    <citation type="submission" date="2021-05" db="EMBL/GenBank/DDBJ databases">
        <title>A Polyphasic approach of four new species of the genus Ohtaekwangia: Ohtaekwangia histidinii sp. nov., Ohtaekwangia cretensis sp. nov., Ohtaekwangia indiensis sp. nov., Ohtaekwangia reichenbachii sp. nov. from diverse environment.</title>
        <authorList>
            <person name="Octaviana S."/>
        </authorList>
    </citation>
    <scope>NUCLEOTIDE SEQUENCE [LARGE SCALE GENOMIC DNA]</scope>
    <source>
        <strain evidence="2 3">PWU37</strain>
    </source>
</reference>
<dbReference type="AlphaFoldDB" id="A0AAP2DE84"/>
<feature type="signal peptide" evidence="1">
    <location>
        <begin position="1"/>
        <end position="18"/>
    </location>
</feature>